<sequence length="77" mass="8617">MNRVEQIRTIVSAVMEVPVEQVKLESVKNDFEKWDSLGQLNLILEIESVFGISIPIDHIANIDSVQAIVDIAQELAN</sequence>
<dbReference type="Pfam" id="PF00550">
    <property type="entry name" value="PP-binding"/>
    <property type="match status" value="1"/>
</dbReference>
<proteinExistence type="predicted"/>
<evidence type="ECO:0000313" key="3">
    <source>
        <dbReference type="Proteomes" id="UP000476064"/>
    </source>
</evidence>
<accession>A0A6C0G535</accession>
<dbReference type="Gene3D" id="1.10.1200.10">
    <property type="entry name" value="ACP-like"/>
    <property type="match status" value="1"/>
</dbReference>
<dbReference type="PROSITE" id="PS50075">
    <property type="entry name" value="CARRIER"/>
    <property type="match status" value="1"/>
</dbReference>
<dbReference type="KEGG" id="plyc:GXP70_28035"/>
<evidence type="ECO:0000313" key="2">
    <source>
        <dbReference type="EMBL" id="QHT63423.1"/>
    </source>
</evidence>
<dbReference type="EMBL" id="CP048209">
    <property type="protein sequence ID" value="QHT63423.1"/>
    <property type="molecule type" value="Genomic_DNA"/>
</dbReference>
<dbReference type="InterPro" id="IPR036736">
    <property type="entry name" value="ACP-like_sf"/>
</dbReference>
<dbReference type="AlphaFoldDB" id="A0A6C0G535"/>
<feature type="domain" description="Carrier" evidence="1">
    <location>
        <begin position="1"/>
        <end position="76"/>
    </location>
</feature>
<protein>
    <submittedName>
        <fullName evidence="2">Acyl carrier protein</fullName>
    </submittedName>
</protein>
<name>A0A6C0G535_9BACL</name>
<organism evidence="2 3">
    <name type="scientific">Paenibacillus lycopersici</name>
    <dbReference type="NCBI Taxonomy" id="2704462"/>
    <lineage>
        <taxon>Bacteria</taxon>
        <taxon>Bacillati</taxon>
        <taxon>Bacillota</taxon>
        <taxon>Bacilli</taxon>
        <taxon>Bacillales</taxon>
        <taxon>Paenibacillaceae</taxon>
        <taxon>Paenibacillus</taxon>
    </lineage>
</organism>
<dbReference type="SUPFAM" id="SSF47336">
    <property type="entry name" value="ACP-like"/>
    <property type="match status" value="1"/>
</dbReference>
<dbReference type="Proteomes" id="UP000476064">
    <property type="component" value="Chromosome"/>
</dbReference>
<dbReference type="InterPro" id="IPR009081">
    <property type="entry name" value="PP-bd_ACP"/>
</dbReference>
<evidence type="ECO:0000259" key="1">
    <source>
        <dbReference type="PROSITE" id="PS50075"/>
    </source>
</evidence>
<dbReference type="RefSeq" id="WP_162359945.1">
    <property type="nucleotide sequence ID" value="NZ_CP048209.1"/>
</dbReference>
<reference evidence="2 3" key="1">
    <citation type="submission" date="2020-01" db="EMBL/GenBank/DDBJ databases">
        <title>Paenibacillus sp. nov., isolated from tomato rhizosphere.</title>
        <authorList>
            <person name="Weon H.-Y."/>
            <person name="Lee S.A."/>
        </authorList>
    </citation>
    <scope>NUCLEOTIDE SEQUENCE [LARGE SCALE GENOMIC DNA]</scope>
    <source>
        <strain evidence="2 3">12200R-189</strain>
    </source>
</reference>
<gene>
    <name evidence="2" type="ORF">GXP70_28035</name>
</gene>
<keyword evidence="3" id="KW-1185">Reference proteome</keyword>